<evidence type="ECO:0008006" key="3">
    <source>
        <dbReference type="Google" id="ProtNLM"/>
    </source>
</evidence>
<evidence type="ECO:0000313" key="2">
    <source>
        <dbReference type="Proteomes" id="UP000737391"/>
    </source>
</evidence>
<comment type="caution">
    <text evidence="1">The sequence shown here is derived from an EMBL/GenBank/DDBJ whole genome shotgun (WGS) entry which is preliminary data.</text>
</comment>
<name>A0A9P5EBA5_9HYPO</name>
<protein>
    <recommendedName>
        <fullName evidence="3">F-box domain-containing protein</fullName>
    </recommendedName>
</protein>
<sequence>MEEHPLTPLDEASKREWRGFCVITKEIAQHIRDNPVFQLSEFVMESRQLWTGTSCRVFDSPASEECRNLVTILSRPPLRRLELSFACGTESRQDWPSFRSGLLFRALIKANNLQDLRFDTSIPLVSRTWHNFVGHEQNGMPLRSMFPIKDWSNLRRFALSRSFFKQRDVIAFISTLPSSLESLELSFLTFFPCEGTYRNLLQDMRCNLDWRERPSSTQPKLIVLVVENELQMDGAAIDVSRAAMDYVCHHGENPYVEEQIMQVLEGKGTPVNLLDPMYYEELYHGRVVSVE</sequence>
<proteinExistence type="predicted"/>
<keyword evidence="2" id="KW-1185">Reference proteome</keyword>
<dbReference type="OrthoDB" id="5422579at2759"/>
<dbReference type="Proteomes" id="UP000737391">
    <property type="component" value="Unassembled WGS sequence"/>
</dbReference>
<organism evidence="1 2">
    <name type="scientific">Fusarium agapanthi</name>
    <dbReference type="NCBI Taxonomy" id="1803897"/>
    <lineage>
        <taxon>Eukaryota</taxon>
        <taxon>Fungi</taxon>
        <taxon>Dikarya</taxon>
        <taxon>Ascomycota</taxon>
        <taxon>Pezizomycotina</taxon>
        <taxon>Sordariomycetes</taxon>
        <taxon>Hypocreomycetidae</taxon>
        <taxon>Hypocreales</taxon>
        <taxon>Nectriaceae</taxon>
        <taxon>Fusarium</taxon>
        <taxon>Fusarium fujikuroi species complex</taxon>
    </lineage>
</organism>
<gene>
    <name evidence="1" type="ORF">FAGAP_9571</name>
</gene>
<accession>A0A9P5EBA5</accession>
<dbReference type="AlphaFoldDB" id="A0A9P5EBA5"/>
<reference evidence="1" key="1">
    <citation type="submission" date="2020-01" db="EMBL/GenBank/DDBJ databases">
        <title>Identification and distribution of gene clusters putatively required for synthesis of sphingolipid metabolism inhibitors in phylogenetically diverse species of the filamentous fungus Fusarium.</title>
        <authorList>
            <person name="Kim H.-S."/>
            <person name="Busman M."/>
            <person name="Brown D.W."/>
            <person name="Divon H."/>
            <person name="Uhlig S."/>
            <person name="Proctor R.H."/>
        </authorList>
    </citation>
    <scope>NUCLEOTIDE SEQUENCE</scope>
    <source>
        <strain evidence="1">NRRL 31653</strain>
    </source>
</reference>
<dbReference type="EMBL" id="LUFC02000789">
    <property type="protein sequence ID" value="KAF4494317.1"/>
    <property type="molecule type" value="Genomic_DNA"/>
</dbReference>
<evidence type="ECO:0000313" key="1">
    <source>
        <dbReference type="EMBL" id="KAF4494317.1"/>
    </source>
</evidence>